<dbReference type="PANTHER" id="PTHR30118">
    <property type="entry name" value="HTH-TYPE TRANSCRIPTIONAL REGULATOR LEUO-RELATED"/>
    <property type="match status" value="1"/>
</dbReference>
<keyword evidence="6" id="KW-0804">Transcription</keyword>
<dbReference type="SUPFAM" id="SSF46785">
    <property type="entry name" value="Winged helix' DNA-binding domain"/>
    <property type="match status" value="1"/>
</dbReference>
<dbReference type="CDD" id="cd08417">
    <property type="entry name" value="PBP2_Nitroaromatics_like"/>
    <property type="match status" value="1"/>
</dbReference>
<dbReference type="SUPFAM" id="SSF53850">
    <property type="entry name" value="Periplasmic binding protein-like II"/>
    <property type="match status" value="1"/>
</dbReference>
<evidence type="ECO:0000313" key="8">
    <source>
        <dbReference type="EMBL" id="SFN49721.1"/>
    </source>
</evidence>
<evidence type="ECO:0000256" key="1">
    <source>
        <dbReference type="ARBA" id="ARBA00009437"/>
    </source>
</evidence>
<evidence type="ECO:0000259" key="7">
    <source>
        <dbReference type="PROSITE" id="PS50931"/>
    </source>
</evidence>
<name>A0A1I4ZHH5_9HYPH</name>
<evidence type="ECO:0000256" key="2">
    <source>
        <dbReference type="ARBA" id="ARBA00022458"/>
    </source>
</evidence>
<dbReference type="Pfam" id="PF00126">
    <property type="entry name" value="HTH_1"/>
    <property type="match status" value="1"/>
</dbReference>
<dbReference type="InterPro" id="IPR050389">
    <property type="entry name" value="LysR-type_TF"/>
</dbReference>
<keyword evidence="4" id="KW-0805">Transcription regulation</keyword>
<evidence type="ECO:0000256" key="6">
    <source>
        <dbReference type="ARBA" id="ARBA00023163"/>
    </source>
</evidence>
<gene>
    <name evidence="8" type="ORF">SAMN04488056_10196</name>
</gene>
<organism evidence="8 9">
    <name type="scientific">Cohaesibacter marisflavi</name>
    <dbReference type="NCBI Taxonomy" id="655353"/>
    <lineage>
        <taxon>Bacteria</taxon>
        <taxon>Pseudomonadati</taxon>
        <taxon>Pseudomonadota</taxon>
        <taxon>Alphaproteobacteria</taxon>
        <taxon>Hyphomicrobiales</taxon>
        <taxon>Cohaesibacteraceae</taxon>
    </lineage>
</organism>
<protein>
    <submittedName>
        <fullName evidence="8">DNA-binding transcriptional regulator, LysR family</fullName>
    </submittedName>
</protein>
<evidence type="ECO:0000256" key="5">
    <source>
        <dbReference type="ARBA" id="ARBA00023125"/>
    </source>
</evidence>
<reference evidence="8 9" key="1">
    <citation type="submission" date="2016-10" db="EMBL/GenBank/DDBJ databases">
        <authorList>
            <person name="de Groot N.N."/>
        </authorList>
    </citation>
    <scope>NUCLEOTIDE SEQUENCE [LARGE SCALE GENOMIC DNA]</scope>
    <source>
        <strain evidence="8 9">CGMCC 1.9157</strain>
    </source>
</reference>
<proteinExistence type="inferred from homology"/>
<dbReference type="Proteomes" id="UP000199236">
    <property type="component" value="Unassembled WGS sequence"/>
</dbReference>
<dbReference type="InterPro" id="IPR037402">
    <property type="entry name" value="YidZ_PBP2"/>
</dbReference>
<dbReference type="OrthoDB" id="8455878at2"/>
<keyword evidence="5 8" id="KW-0238">DNA-binding</keyword>
<keyword evidence="9" id="KW-1185">Reference proteome</keyword>
<dbReference type="STRING" id="655353.SAMN04488056_10196"/>
<keyword evidence="2" id="KW-0536">Nodulation</keyword>
<accession>A0A1I4ZHH5</accession>
<dbReference type="PRINTS" id="PR00039">
    <property type="entry name" value="HTHLYSR"/>
</dbReference>
<dbReference type="InterPro" id="IPR036388">
    <property type="entry name" value="WH-like_DNA-bd_sf"/>
</dbReference>
<dbReference type="InterPro" id="IPR005119">
    <property type="entry name" value="LysR_subst-bd"/>
</dbReference>
<dbReference type="EMBL" id="FOVR01000001">
    <property type="protein sequence ID" value="SFN49721.1"/>
    <property type="molecule type" value="Genomic_DNA"/>
</dbReference>
<dbReference type="InterPro" id="IPR000847">
    <property type="entry name" value="LysR_HTH_N"/>
</dbReference>
<dbReference type="PANTHER" id="PTHR30118:SF6">
    <property type="entry name" value="HTH-TYPE TRANSCRIPTIONAL REGULATOR LEUO"/>
    <property type="match status" value="1"/>
</dbReference>
<dbReference type="GO" id="GO:0003677">
    <property type="term" value="F:DNA binding"/>
    <property type="evidence" value="ECO:0007669"/>
    <property type="project" value="UniProtKB-KW"/>
</dbReference>
<dbReference type="GO" id="GO:0003700">
    <property type="term" value="F:DNA-binding transcription factor activity"/>
    <property type="evidence" value="ECO:0007669"/>
    <property type="project" value="InterPro"/>
</dbReference>
<evidence type="ECO:0000313" key="9">
    <source>
        <dbReference type="Proteomes" id="UP000199236"/>
    </source>
</evidence>
<comment type="similarity">
    <text evidence="1">Belongs to the LysR transcriptional regulatory family.</text>
</comment>
<dbReference type="PROSITE" id="PS50931">
    <property type="entry name" value="HTH_LYSR"/>
    <property type="match status" value="1"/>
</dbReference>
<dbReference type="Gene3D" id="3.40.190.10">
    <property type="entry name" value="Periplasmic binding protein-like II"/>
    <property type="match status" value="2"/>
</dbReference>
<dbReference type="Pfam" id="PF03466">
    <property type="entry name" value="LysR_substrate"/>
    <property type="match status" value="1"/>
</dbReference>
<dbReference type="Gene3D" id="1.10.10.10">
    <property type="entry name" value="Winged helix-like DNA-binding domain superfamily/Winged helix DNA-binding domain"/>
    <property type="match status" value="1"/>
</dbReference>
<evidence type="ECO:0000256" key="4">
    <source>
        <dbReference type="ARBA" id="ARBA00023015"/>
    </source>
</evidence>
<dbReference type="InterPro" id="IPR036390">
    <property type="entry name" value="WH_DNA-bd_sf"/>
</dbReference>
<keyword evidence="3" id="KW-0678">Repressor</keyword>
<dbReference type="AlphaFoldDB" id="A0A1I4ZHH5"/>
<feature type="domain" description="HTH lysR-type" evidence="7">
    <location>
        <begin position="10"/>
        <end position="67"/>
    </location>
</feature>
<sequence>MMKNIDYLSLDGRSLYMIKLIHEHRSVTEAARLLGVTQSSVSHSLDRLRSMLGDPLFLKVGRAMVPTERVETMMGDIDSVLKGIESLYSQAVFDPQNSSDRFSIVCNDYEHDLLVPAIFERLKQEAPHCSLKTYQLNMAIRNPLETGFTDLELCPYAPEDSTDLVVSKLCGDRMLTYYDPTVREAPQGLDDFCSADHAILSWDSNESTSVDKALAEVGRSRNVSYLGPNFSSAAMVVRGTNMLATAPSRLADSIFRGLAWVDPPLELAPSEFFMVWHIRNRHSPRHKWFRELIKTVARDLPQTSEACQKALQRIKLENEARLVADTKAKAQSPRASSDALA</sequence>
<evidence type="ECO:0000256" key="3">
    <source>
        <dbReference type="ARBA" id="ARBA00022491"/>
    </source>
</evidence>